<gene>
    <name evidence="7" type="ORF">THF1A12_50139</name>
</gene>
<name>A0AAU9QTC0_9VIBR</name>
<keyword evidence="4" id="KW-0862">Zinc</keyword>
<evidence type="ECO:0000313" key="7">
    <source>
        <dbReference type="EMBL" id="CAH1601631.1"/>
    </source>
</evidence>
<keyword evidence="5" id="KW-0482">Metalloprotease</keyword>
<dbReference type="InterPro" id="IPR025657">
    <property type="entry name" value="RadC_JAB"/>
</dbReference>
<dbReference type="EMBL" id="CAKMUD010000105">
    <property type="protein sequence ID" value="CAH1601631.1"/>
    <property type="molecule type" value="Genomic_DNA"/>
</dbReference>
<accession>A0AAU9QTC0</accession>
<dbReference type="NCBIfam" id="TIGR00608">
    <property type="entry name" value="radc"/>
    <property type="match status" value="1"/>
</dbReference>
<evidence type="ECO:0000256" key="1">
    <source>
        <dbReference type="ARBA" id="ARBA00022670"/>
    </source>
</evidence>
<feature type="domain" description="MPN" evidence="6">
    <location>
        <begin position="52"/>
        <end position="174"/>
    </location>
</feature>
<dbReference type="Pfam" id="PF04002">
    <property type="entry name" value="RadC"/>
    <property type="match status" value="1"/>
</dbReference>
<dbReference type="PANTHER" id="PTHR30471">
    <property type="entry name" value="DNA REPAIR PROTEIN RADC"/>
    <property type="match status" value="1"/>
</dbReference>
<reference evidence="7" key="1">
    <citation type="submission" date="2022-01" db="EMBL/GenBank/DDBJ databases">
        <authorList>
            <person name="Lagorce A."/>
        </authorList>
    </citation>
    <scope>NUCLEOTIDE SEQUENCE</scope>
    <source>
        <strain evidence="7">Th15_F1_A12</strain>
    </source>
</reference>
<evidence type="ECO:0000259" key="6">
    <source>
        <dbReference type="PROSITE" id="PS50249"/>
    </source>
</evidence>
<dbReference type="Gene3D" id="3.40.140.10">
    <property type="entry name" value="Cytidine Deaminase, domain 2"/>
    <property type="match status" value="1"/>
</dbReference>
<evidence type="ECO:0000256" key="4">
    <source>
        <dbReference type="ARBA" id="ARBA00022833"/>
    </source>
</evidence>
<dbReference type="SUPFAM" id="SSF102712">
    <property type="entry name" value="JAB1/MPN domain"/>
    <property type="match status" value="1"/>
</dbReference>
<dbReference type="GO" id="GO:0006508">
    <property type="term" value="P:proteolysis"/>
    <property type="evidence" value="ECO:0007669"/>
    <property type="project" value="UniProtKB-KW"/>
</dbReference>
<keyword evidence="2" id="KW-0479">Metal-binding</keyword>
<evidence type="ECO:0000256" key="3">
    <source>
        <dbReference type="ARBA" id="ARBA00022801"/>
    </source>
</evidence>
<dbReference type="GO" id="GO:0008237">
    <property type="term" value="F:metallopeptidase activity"/>
    <property type="evidence" value="ECO:0007669"/>
    <property type="project" value="UniProtKB-KW"/>
</dbReference>
<keyword evidence="3" id="KW-0378">Hydrolase</keyword>
<dbReference type="PROSITE" id="PS50249">
    <property type="entry name" value="MPN"/>
    <property type="match status" value="1"/>
</dbReference>
<dbReference type="CDD" id="cd08071">
    <property type="entry name" value="MPN_DUF2466"/>
    <property type="match status" value="1"/>
</dbReference>
<dbReference type="AlphaFoldDB" id="A0AAU9QTC0"/>
<proteinExistence type="predicted"/>
<dbReference type="GO" id="GO:0046872">
    <property type="term" value="F:metal ion binding"/>
    <property type="evidence" value="ECO:0007669"/>
    <property type="project" value="UniProtKB-KW"/>
</dbReference>
<dbReference type="Proteomes" id="UP001295462">
    <property type="component" value="Unassembled WGS sequence"/>
</dbReference>
<comment type="caution">
    <text evidence="7">The sequence shown here is derived from an EMBL/GenBank/DDBJ whole genome shotgun (WGS) entry which is preliminary data.</text>
</comment>
<protein>
    <recommendedName>
        <fullName evidence="6">MPN domain-containing protein</fullName>
    </recommendedName>
</protein>
<keyword evidence="1" id="KW-0645">Protease</keyword>
<evidence type="ECO:0000256" key="2">
    <source>
        <dbReference type="ARBA" id="ARBA00022723"/>
    </source>
</evidence>
<evidence type="ECO:0000256" key="5">
    <source>
        <dbReference type="ARBA" id="ARBA00023049"/>
    </source>
</evidence>
<organism evidence="7 8">
    <name type="scientific">Vibrio jasicida</name>
    <dbReference type="NCBI Taxonomy" id="766224"/>
    <lineage>
        <taxon>Bacteria</taxon>
        <taxon>Pseudomonadati</taxon>
        <taxon>Pseudomonadota</taxon>
        <taxon>Gammaproteobacteria</taxon>
        <taxon>Vibrionales</taxon>
        <taxon>Vibrionaceae</taxon>
        <taxon>Vibrio</taxon>
    </lineage>
</organism>
<dbReference type="InterPro" id="IPR037518">
    <property type="entry name" value="MPN"/>
</dbReference>
<sequence length="174" mass="19322">MTELYIKTPTQLPGCFELKVADYGDLKREIPPDVKMALAEEFLFSSILKEGPLTSPELTKLYLSTKIAMFEREVFGVLFLDNAHRVIDNEILFKGTIDTVAVYPREIVKASLNVNASSVILYHNHPGGEAEPSQADRGMTRRISDALSLVDIRVLDHFVIGKGAVVSFAERGLI</sequence>
<dbReference type="InterPro" id="IPR001405">
    <property type="entry name" value="UPF0758"/>
</dbReference>
<dbReference type="PANTHER" id="PTHR30471:SF3">
    <property type="entry name" value="UPF0758 PROTEIN YEES-RELATED"/>
    <property type="match status" value="1"/>
</dbReference>
<evidence type="ECO:0000313" key="8">
    <source>
        <dbReference type="Proteomes" id="UP001295462"/>
    </source>
</evidence>